<feature type="domain" description="Myb-like" evidence="6">
    <location>
        <begin position="257"/>
        <end position="301"/>
    </location>
</feature>
<keyword evidence="3" id="KW-0804">Transcription</keyword>
<dbReference type="Gene3D" id="1.10.10.60">
    <property type="entry name" value="Homeodomain-like"/>
    <property type="match status" value="1"/>
</dbReference>
<dbReference type="PANTHER" id="PTHR12802">
    <property type="entry name" value="SWI/SNF COMPLEX-RELATED"/>
    <property type="match status" value="1"/>
</dbReference>
<feature type="region of interest" description="Disordered" evidence="5">
    <location>
        <begin position="305"/>
        <end position="361"/>
    </location>
</feature>
<evidence type="ECO:0000313" key="10">
    <source>
        <dbReference type="Proteomes" id="UP001165085"/>
    </source>
</evidence>
<keyword evidence="10" id="KW-1185">Reference proteome</keyword>
<dbReference type="CDD" id="cd00167">
    <property type="entry name" value="SANT"/>
    <property type="match status" value="1"/>
</dbReference>
<proteinExistence type="predicted"/>
<evidence type="ECO:0000259" key="7">
    <source>
        <dbReference type="PROSITE" id="PS51293"/>
    </source>
</evidence>
<dbReference type="PROSITE" id="PS51293">
    <property type="entry name" value="SANT"/>
    <property type="match status" value="1"/>
</dbReference>
<dbReference type="NCBIfam" id="TIGR01557">
    <property type="entry name" value="myb_SHAQKYF"/>
    <property type="match status" value="1"/>
</dbReference>
<gene>
    <name evidence="9" type="ORF">TrST_g10330</name>
</gene>
<dbReference type="PROSITE" id="PS51294">
    <property type="entry name" value="HTH_MYB"/>
    <property type="match status" value="1"/>
</dbReference>
<evidence type="ECO:0000256" key="3">
    <source>
        <dbReference type="ARBA" id="ARBA00023163"/>
    </source>
</evidence>
<dbReference type="Pfam" id="PF00249">
    <property type="entry name" value="Myb_DNA-binding"/>
    <property type="match status" value="1"/>
</dbReference>
<dbReference type="EMBL" id="BRXY01000239">
    <property type="protein sequence ID" value="GMH79870.1"/>
    <property type="molecule type" value="Genomic_DNA"/>
</dbReference>
<evidence type="ECO:0000259" key="6">
    <source>
        <dbReference type="PROSITE" id="PS50090"/>
    </source>
</evidence>
<dbReference type="AlphaFoldDB" id="A0A9W7B5B6"/>
<sequence>MAGMQDIDPSDLDDILQISASTRDSISALPDGFRELGTILNNVPIPPSRTTDETQEELAASLESILGSDASELAKLSSRPPASQPTMVSGSSSESSSTQSSLLNSAAPTPPFNVAHAFSDGYGYDDTDVEFAEHVDHGAFGMMQDLEVLLDSELHELEKRNHAHSASTSPMEVDSGARLSIDVGLIRNVVEGDGKPPKKGSPSPRTKTKPKNSKASSSKSGVDPKKDKTVLSKVKSGPKSPKTPPPAITGPDGSNIGRWTDLEHAEFLEGLKKFGKRWKLISQHIRTRSVVQIRSHAQKFFKRQAKEDLPVEIASGGETDDEVEEEPKTTSSTTPSRSSGRERRGGDSKSSNSNSNSKTGR</sequence>
<dbReference type="InterPro" id="IPR001005">
    <property type="entry name" value="SANT/Myb"/>
</dbReference>
<dbReference type="InterPro" id="IPR017930">
    <property type="entry name" value="Myb_dom"/>
</dbReference>
<evidence type="ECO:0000313" key="9">
    <source>
        <dbReference type="EMBL" id="GMH79870.1"/>
    </source>
</evidence>
<dbReference type="InterPro" id="IPR009057">
    <property type="entry name" value="Homeodomain-like_sf"/>
</dbReference>
<evidence type="ECO:0000256" key="5">
    <source>
        <dbReference type="SAM" id="MobiDB-lite"/>
    </source>
</evidence>
<accession>A0A9W7B5B6</accession>
<dbReference type="Proteomes" id="UP001165085">
    <property type="component" value="Unassembled WGS sequence"/>
</dbReference>
<protein>
    <submittedName>
        <fullName evidence="9">Uncharacterized protein</fullName>
    </submittedName>
</protein>
<dbReference type="InterPro" id="IPR017884">
    <property type="entry name" value="SANT_dom"/>
</dbReference>
<evidence type="ECO:0000256" key="1">
    <source>
        <dbReference type="ARBA" id="ARBA00023015"/>
    </source>
</evidence>
<keyword evidence="2" id="KW-0238">DNA-binding</keyword>
<dbReference type="GO" id="GO:0003677">
    <property type="term" value="F:DNA binding"/>
    <property type="evidence" value="ECO:0007669"/>
    <property type="project" value="UniProtKB-KW"/>
</dbReference>
<dbReference type="PROSITE" id="PS50090">
    <property type="entry name" value="MYB_LIKE"/>
    <property type="match status" value="1"/>
</dbReference>
<keyword evidence="4" id="KW-0539">Nucleus</keyword>
<keyword evidence="1" id="KW-0805">Transcription regulation</keyword>
<feature type="compositionally biased region" description="Low complexity" evidence="5">
    <location>
        <begin position="329"/>
        <end position="338"/>
    </location>
</feature>
<feature type="domain" description="SANT" evidence="7">
    <location>
        <begin position="258"/>
        <end position="305"/>
    </location>
</feature>
<feature type="compositionally biased region" description="Low complexity" evidence="5">
    <location>
        <begin position="348"/>
        <end position="361"/>
    </location>
</feature>
<dbReference type="InterPro" id="IPR006447">
    <property type="entry name" value="Myb_dom_plants"/>
</dbReference>
<feature type="compositionally biased region" description="Low complexity" evidence="5">
    <location>
        <begin position="89"/>
        <end position="105"/>
    </location>
</feature>
<name>A0A9W7B5B6_9STRA</name>
<feature type="region of interest" description="Disordered" evidence="5">
    <location>
        <begin position="74"/>
        <end position="108"/>
    </location>
</feature>
<reference evidence="10" key="1">
    <citation type="journal article" date="2023" name="Commun. Biol.">
        <title>Genome analysis of Parmales, the sister group of diatoms, reveals the evolutionary specialization of diatoms from phago-mixotrophs to photoautotrophs.</title>
        <authorList>
            <person name="Ban H."/>
            <person name="Sato S."/>
            <person name="Yoshikawa S."/>
            <person name="Yamada K."/>
            <person name="Nakamura Y."/>
            <person name="Ichinomiya M."/>
            <person name="Sato N."/>
            <person name="Blanc-Mathieu R."/>
            <person name="Endo H."/>
            <person name="Kuwata A."/>
            <person name="Ogata H."/>
        </authorList>
    </citation>
    <scope>NUCLEOTIDE SEQUENCE [LARGE SCALE GENOMIC DNA]</scope>
    <source>
        <strain evidence="10">NIES 3701</strain>
    </source>
</reference>
<dbReference type="SUPFAM" id="SSF46689">
    <property type="entry name" value="Homeodomain-like"/>
    <property type="match status" value="1"/>
</dbReference>
<comment type="caution">
    <text evidence="9">The sequence shown here is derived from an EMBL/GenBank/DDBJ whole genome shotgun (WGS) entry which is preliminary data.</text>
</comment>
<evidence type="ECO:0000259" key="8">
    <source>
        <dbReference type="PROSITE" id="PS51294"/>
    </source>
</evidence>
<organism evidence="9 10">
    <name type="scientific">Triparma strigata</name>
    <dbReference type="NCBI Taxonomy" id="1606541"/>
    <lineage>
        <taxon>Eukaryota</taxon>
        <taxon>Sar</taxon>
        <taxon>Stramenopiles</taxon>
        <taxon>Ochrophyta</taxon>
        <taxon>Bolidophyceae</taxon>
        <taxon>Parmales</taxon>
        <taxon>Triparmaceae</taxon>
        <taxon>Triparma</taxon>
    </lineage>
</organism>
<dbReference type="SMART" id="SM00717">
    <property type="entry name" value="SANT"/>
    <property type="match status" value="1"/>
</dbReference>
<dbReference type="OrthoDB" id="118550at2759"/>
<feature type="region of interest" description="Disordered" evidence="5">
    <location>
        <begin position="187"/>
        <end position="258"/>
    </location>
</feature>
<feature type="domain" description="HTH myb-type" evidence="8">
    <location>
        <begin position="257"/>
        <end position="305"/>
    </location>
</feature>
<evidence type="ECO:0000256" key="4">
    <source>
        <dbReference type="ARBA" id="ARBA00023242"/>
    </source>
</evidence>
<evidence type="ECO:0000256" key="2">
    <source>
        <dbReference type="ARBA" id="ARBA00023125"/>
    </source>
</evidence>